<dbReference type="Pfam" id="PF04773">
    <property type="entry name" value="FecR"/>
    <property type="match status" value="1"/>
</dbReference>
<dbReference type="RefSeq" id="WP_337714920.1">
    <property type="nucleotide sequence ID" value="NZ_JBBEUB010000001.1"/>
</dbReference>
<evidence type="ECO:0000313" key="4">
    <source>
        <dbReference type="EMBL" id="MEJ2901043.1"/>
    </source>
</evidence>
<organism evidence="4 5">
    <name type="scientific">Pedobacter panaciterrae</name>
    <dbReference type="NCBI Taxonomy" id="363849"/>
    <lineage>
        <taxon>Bacteria</taxon>
        <taxon>Pseudomonadati</taxon>
        <taxon>Bacteroidota</taxon>
        <taxon>Sphingobacteriia</taxon>
        <taxon>Sphingobacteriales</taxon>
        <taxon>Sphingobacteriaceae</taxon>
        <taxon>Pedobacter</taxon>
    </lineage>
</organism>
<dbReference type="Gene3D" id="2.60.120.1440">
    <property type="match status" value="1"/>
</dbReference>
<keyword evidence="1" id="KW-0812">Transmembrane</keyword>
<dbReference type="EMBL" id="JBBEUB010000001">
    <property type="protein sequence ID" value="MEJ2901043.1"/>
    <property type="molecule type" value="Genomic_DNA"/>
</dbReference>
<sequence length="345" mass="39269">MNKERLMYLFRKYADHTCTKEEHAEFMALVNSGNAVSELDELMDSEWEKHFTEEVLDKNSAIQIFDRVVASDKDKEIAPSLKVIKIRPILRRVIWAAALLVIGFFVFLYLTPAGNKRVNEGHFTANGQSSLITERATAEHRGITLPDGSRVVLNKQSTLIFSSHFNKKTREVSLIGEGYFDIKHDASRPFVVHTGKIKTTVLGTAFNIKYVDRENNVIVTVTRGKVMVQKENKTLGVILPDQQIVFNQKQNKSEVLGVEARRIVEWQENDLFFDDVTMDDAMAQLARRFNIKIRFANDYSKGCRFTATFLKGESLDEILQVIASFNHIEYQKKAGEIIISGNGCK</sequence>
<feature type="transmembrane region" description="Helical" evidence="1">
    <location>
        <begin position="89"/>
        <end position="110"/>
    </location>
</feature>
<keyword evidence="1" id="KW-1133">Transmembrane helix</keyword>
<keyword evidence="5" id="KW-1185">Reference proteome</keyword>
<evidence type="ECO:0000259" key="2">
    <source>
        <dbReference type="Pfam" id="PF04773"/>
    </source>
</evidence>
<evidence type="ECO:0000259" key="3">
    <source>
        <dbReference type="Pfam" id="PF16344"/>
    </source>
</evidence>
<dbReference type="Proteomes" id="UP001378956">
    <property type="component" value="Unassembled WGS sequence"/>
</dbReference>
<dbReference type="PANTHER" id="PTHR30273:SF2">
    <property type="entry name" value="PROTEIN FECR"/>
    <property type="match status" value="1"/>
</dbReference>
<protein>
    <submittedName>
        <fullName evidence="4">FecR domain-containing protein</fullName>
    </submittedName>
</protein>
<gene>
    <name evidence="4" type="ORF">WAE58_01325</name>
</gene>
<dbReference type="InterPro" id="IPR006860">
    <property type="entry name" value="FecR"/>
</dbReference>
<evidence type="ECO:0000256" key="1">
    <source>
        <dbReference type="SAM" id="Phobius"/>
    </source>
</evidence>
<dbReference type="Gene3D" id="3.55.50.30">
    <property type="match status" value="1"/>
</dbReference>
<proteinExistence type="predicted"/>
<dbReference type="InterPro" id="IPR032508">
    <property type="entry name" value="FecR_C"/>
</dbReference>
<evidence type="ECO:0000313" key="5">
    <source>
        <dbReference type="Proteomes" id="UP001378956"/>
    </source>
</evidence>
<dbReference type="PIRSF" id="PIRSF018266">
    <property type="entry name" value="FecR"/>
    <property type="match status" value="1"/>
</dbReference>
<dbReference type="InterPro" id="IPR012373">
    <property type="entry name" value="Ferrdict_sens_TM"/>
</dbReference>
<comment type="caution">
    <text evidence="4">The sequence shown here is derived from an EMBL/GenBank/DDBJ whole genome shotgun (WGS) entry which is preliminary data.</text>
</comment>
<dbReference type="Pfam" id="PF16344">
    <property type="entry name" value="FecR_C"/>
    <property type="match status" value="1"/>
</dbReference>
<feature type="domain" description="Protein FecR C-terminal" evidence="3">
    <location>
        <begin position="271"/>
        <end position="339"/>
    </location>
</feature>
<name>A0ABU8NGR8_9SPHI</name>
<feature type="domain" description="FecR protein" evidence="2">
    <location>
        <begin position="137"/>
        <end position="226"/>
    </location>
</feature>
<accession>A0ABU8NGR8</accession>
<dbReference type="PANTHER" id="PTHR30273">
    <property type="entry name" value="PERIPLASMIC SIGNAL SENSOR AND SIGMA FACTOR ACTIVATOR FECR-RELATED"/>
    <property type="match status" value="1"/>
</dbReference>
<reference evidence="4 5" key="1">
    <citation type="submission" date="2024-03" db="EMBL/GenBank/DDBJ databases">
        <title>Sequence of Lycoming College Course Isolates.</title>
        <authorList>
            <person name="Plotts O."/>
            <person name="Newman J."/>
        </authorList>
    </citation>
    <scope>NUCLEOTIDE SEQUENCE [LARGE SCALE GENOMIC DNA]</scope>
    <source>
        <strain evidence="4 5">CJB-3</strain>
    </source>
</reference>
<keyword evidence="1" id="KW-0472">Membrane</keyword>